<name>A0AAW7XNZ3_9GAMM</name>
<sequence>MKPLISPLLGLSILIASSLTTAASTEIEFDISGRIGAELRLFNQNGRYEGQNYKANVSMFVEPTFTWQWNNGYDAAVITPFFRVDQQDSKRSHVDLREGYWLHVADTWELKLGVAQVFWGVTEFQHLSDVINQTDFVEDIDGEDKLGQPLLKLSLVRDMGIFDVYILPGFREQTSAGSHGRFRLPIVIDNDDATYESSQKDKHVDVVLRWSHSTGPFDLGAYVFKGTNREAVLNSQLEGSELKLVPYYTQMTQVGGDLQYTSGNWLWKAEGIWRNTKEHTLRATQTGFEYTFYGIANSAIDMGMLAEYSWDSDREKSSRLFQNDLSIGVRFGMNDVQSTEVLMGLTYDLDYHSTSFGLEASRRLGNSWKLSLDARIFNANDKEDPLYTIDDDNYIGLTLERYF</sequence>
<evidence type="ECO:0000313" key="3">
    <source>
        <dbReference type="Proteomes" id="UP001169862"/>
    </source>
</evidence>
<organism evidence="2 3">
    <name type="scientific">Neptunomonas phycophila</name>
    <dbReference type="NCBI Taxonomy" id="1572645"/>
    <lineage>
        <taxon>Bacteria</taxon>
        <taxon>Pseudomonadati</taxon>
        <taxon>Pseudomonadota</taxon>
        <taxon>Gammaproteobacteria</taxon>
        <taxon>Oceanospirillales</taxon>
        <taxon>Oceanospirillaceae</taxon>
        <taxon>Neptunomonas</taxon>
    </lineage>
</organism>
<evidence type="ECO:0000313" key="2">
    <source>
        <dbReference type="EMBL" id="MDO6455427.1"/>
    </source>
</evidence>
<gene>
    <name evidence="2" type="ORF">Q4490_17845</name>
</gene>
<feature type="chain" id="PRO_5043947714" description="Porin" evidence="1">
    <location>
        <begin position="23"/>
        <end position="403"/>
    </location>
</feature>
<evidence type="ECO:0008006" key="4">
    <source>
        <dbReference type="Google" id="ProtNLM"/>
    </source>
</evidence>
<protein>
    <recommendedName>
        <fullName evidence="4">Porin</fullName>
    </recommendedName>
</protein>
<accession>A0AAW7XNZ3</accession>
<dbReference type="AlphaFoldDB" id="A0AAW7XNZ3"/>
<keyword evidence="1" id="KW-0732">Signal</keyword>
<proteinExistence type="predicted"/>
<comment type="caution">
    <text evidence="2">The sequence shown here is derived from an EMBL/GenBank/DDBJ whole genome shotgun (WGS) entry which is preliminary data.</text>
</comment>
<reference evidence="2" key="1">
    <citation type="submission" date="2023-07" db="EMBL/GenBank/DDBJ databases">
        <title>Genome content predicts the carbon catabolic preferences of heterotrophic bacteria.</title>
        <authorList>
            <person name="Gralka M."/>
        </authorList>
    </citation>
    <scope>NUCLEOTIDE SEQUENCE</scope>
    <source>
        <strain evidence="2">I2M16</strain>
    </source>
</reference>
<dbReference type="RefSeq" id="WP_303552543.1">
    <property type="nucleotide sequence ID" value="NZ_JAUOPG010000019.1"/>
</dbReference>
<feature type="signal peptide" evidence="1">
    <location>
        <begin position="1"/>
        <end position="22"/>
    </location>
</feature>
<dbReference type="Proteomes" id="UP001169862">
    <property type="component" value="Unassembled WGS sequence"/>
</dbReference>
<evidence type="ECO:0000256" key="1">
    <source>
        <dbReference type="SAM" id="SignalP"/>
    </source>
</evidence>
<dbReference type="EMBL" id="JAUOPG010000019">
    <property type="protein sequence ID" value="MDO6455427.1"/>
    <property type="molecule type" value="Genomic_DNA"/>
</dbReference>